<comment type="similarity">
    <text evidence="1 2">Belongs to the short-chain dehydrogenases/reductases (SDR) family.</text>
</comment>
<dbReference type="InterPro" id="IPR002347">
    <property type="entry name" value="SDR_fam"/>
</dbReference>
<accession>A0ABV6LEN4</accession>
<keyword evidence="3" id="KW-0560">Oxidoreductase</keyword>
<dbReference type="InterPro" id="IPR036291">
    <property type="entry name" value="NAD(P)-bd_dom_sf"/>
</dbReference>
<protein>
    <submittedName>
        <fullName evidence="3">SDR family NAD(P)-dependent oxidoreductase</fullName>
        <ecNumber evidence="3">1.1.1.-</ecNumber>
    </submittedName>
</protein>
<dbReference type="RefSeq" id="WP_377025666.1">
    <property type="nucleotide sequence ID" value="NZ_JBHLTS010000076.1"/>
</dbReference>
<name>A0ABV6LEN4_9SPHI</name>
<dbReference type="SUPFAM" id="SSF51735">
    <property type="entry name" value="NAD(P)-binding Rossmann-fold domains"/>
    <property type="match status" value="1"/>
</dbReference>
<proteinExistence type="inferred from homology"/>
<dbReference type="EMBL" id="JBHLTS010000076">
    <property type="protein sequence ID" value="MFC0517937.1"/>
    <property type="molecule type" value="Genomic_DNA"/>
</dbReference>
<organism evidence="3 4">
    <name type="scientific">Mucilaginibacter angelicae</name>
    <dbReference type="NCBI Taxonomy" id="869718"/>
    <lineage>
        <taxon>Bacteria</taxon>
        <taxon>Pseudomonadati</taxon>
        <taxon>Bacteroidota</taxon>
        <taxon>Sphingobacteriia</taxon>
        <taxon>Sphingobacteriales</taxon>
        <taxon>Sphingobacteriaceae</taxon>
        <taxon>Mucilaginibacter</taxon>
    </lineage>
</organism>
<dbReference type="GO" id="GO:0016491">
    <property type="term" value="F:oxidoreductase activity"/>
    <property type="evidence" value="ECO:0007669"/>
    <property type="project" value="UniProtKB-KW"/>
</dbReference>
<dbReference type="PRINTS" id="PR00080">
    <property type="entry name" value="SDRFAMILY"/>
</dbReference>
<evidence type="ECO:0000313" key="3">
    <source>
        <dbReference type="EMBL" id="MFC0517937.1"/>
    </source>
</evidence>
<evidence type="ECO:0000256" key="1">
    <source>
        <dbReference type="ARBA" id="ARBA00006484"/>
    </source>
</evidence>
<dbReference type="Gene3D" id="3.40.50.720">
    <property type="entry name" value="NAD(P)-binding Rossmann-like Domain"/>
    <property type="match status" value="1"/>
</dbReference>
<evidence type="ECO:0000256" key="2">
    <source>
        <dbReference type="RuleBase" id="RU000363"/>
    </source>
</evidence>
<dbReference type="PRINTS" id="PR00081">
    <property type="entry name" value="GDHRDH"/>
</dbReference>
<gene>
    <name evidence="3" type="ORF">ACFFGT_27235</name>
</gene>
<dbReference type="Proteomes" id="UP001589828">
    <property type="component" value="Unassembled WGS sequence"/>
</dbReference>
<dbReference type="EC" id="1.1.1.-" evidence="3"/>
<dbReference type="PANTHER" id="PTHR42879">
    <property type="entry name" value="3-OXOACYL-(ACYL-CARRIER-PROTEIN) REDUCTASE"/>
    <property type="match status" value="1"/>
</dbReference>
<reference evidence="3 4" key="1">
    <citation type="submission" date="2024-09" db="EMBL/GenBank/DDBJ databases">
        <authorList>
            <person name="Sun Q."/>
            <person name="Mori K."/>
        </authorList>
    </citation>
    <scope>NUCLEOTIDE SEQUENCE [LARGE SCALE GENOMIC DNA]</scope>
    <source>
        <strain evidence="3 4">NCAIM B.02415</strain>
    </source>
</reference>
<dbReference type="InterPro" id="IPR050259">
    <property type="entry name" value="SDR"/>
</dbReference>
<dbReference type="CDD" id="cd05233">
    <property type="entry name" value="SDR_c"/>
    <property type="match status" value="1"/>
</dbReference>
<evidence type="ECO:0000313" key="4">
    <source>
        <dbReference type="Proteomes" id="UP001589828"/>
    </source>
</evidence>
<dbReference type="Pfam" id="PF00106">
    <property type="entry name" value="adh_short"/>
    <property type="match status" value="1"/>
</dbReference>
<sequence>MDLKLNDKTALVSGSTAGIGYAIAKSLANEGATVYVNGRNQTKVDEVVKKLIAETGNNKIKGIAADFSDIQQIDALINQLPEVDILVNNVGIFEPKPFAAITDADWMKFFEVNVLSGVRLSRAYFDRMISKNWGRIIFISSESAYQIPEEMIHYGTTKTAQIAVARGLAELTKNTGVTVNTVLPGPTLSEGVGDFIEALAKDQGLSNAEIEKEFFTNMRGTSLIKRFITTDEIANLVTYVASPLSAATNGATLRADGGVIKTAF</sequence>
<comment type="caution">
    <text evidence="3">The sequence shown here is derived from an EMBL/GenBank/DDBJ whole genome shotgun (WGS) entry which is preliminary data.</text>
</comment>
<keyword evidence="4" id="KW-1185">Reference proteome</keyword>